<feature type="compositionally biased region" description="Basic and acidic residues" evidence="1">
    <location>
        <begin position="124"/>
        <end position="135"/>
    </location>
</feature>
<dbReference type="Pfam" id="PF08817">
    <property type="entry name" value="YukD"/>
    <property type="match status" value="1"/>
</dbReference>
<reference evidence="3" key="1">
    <citation type="journal article" date="2023" name="Int. J. Syst. Evol. Microbiol.">
        <title>Collibacillus ludicampi gen. nov., sp. nov., a new soil bacterium of the family Alicyclobacillaceae.</title>
        <authorList>
            <person name="Jojima T."/>
            <person name="Ioku Y."/>
            <person name="Fukuta Y."/>
            <person name="Shirasaka N."/>
            <person name="Matsumura Y."/>
            <person name="Mori M."/>
        </authorList>
    </citation>
    <scope>NUCLEOTIDE SEQUENCE</scope>
    <source>
        <strain evidence="3">TP075</strain>
    </source>
</reference>
<organism evidence="3 4">
    <name type="scientific">Collibacillus ludicampi</name>
    <dbReference type="NCBI Taxonomy" id="2771369"/>
    <lineage>
        <taxon>Bacteria</taxon>
        <taxon>Bacillati</taxon>
        <taxon>Bacillota</taxon>
        <taxon>Bacilli</taxon>
        <taxon>Bacillales</taxon>
        <taxon>Alicyclobacillaceae</taxon>
        <taxon>Collibacillus</taxon>
    </lineage>
</organism>
<dbReference type="Gene3D" id="3.10.20.90">
    <property type="entry name" value="Phosphatidylinositol 3-kinase Catalytic Subunit, Chain A, domain 1"/>
    <property type="match status" value="1"/>
</dbReference>
<feature type="region of interest" description="Disordered" evidence="1">
    <location>
        <begin position="104"/>
        <end position="139"/>
    </location>
</feature>
<dbReference type="EMBL" id="BOQE01000001">
    <property type="protein sequence ID" value="GIM45543.1"/>
    <property type="molecule type" value="Genomic_DNA"/>
</dbReference>
<proteinExistence type="predicted"/>
<comment type="caution">
    <text evidence="3">The sequence shown here is derived from an EMBL/GenBank/DDBJ whole genome shotgun (WGS) entry which is preliminary data.</text>
</comment>
<name>A0AAV4LD00_9BACL</name>
<dbReference type="InterPro" id="IPR024962">
    <property type="entry name" value="YukD-like"/>
</dbReference>
<feature type="compositionally biased region" description="Low complexity" evidence="1">
    <location>
        <begin position="166"/>
        <end position="179"/>
    </location>
</feature>
<dbReference type="AlphaFoldDB" id="A0AAV4LD00"/>
<dbReference type="InterPro" id="IPR050625">
    <property type="entry name" value="ParA/MinD_ATPase"/>
</dbReference>
<dbReference type="Pfam" id="PF01656">
    <property type="entry name" value="CbiA"/>
    <property type="match status" value="1"/>
</dbReference>
<feature type="region of interest" description="Disordered" evidence="1">
    <location>
        <begin position="166"/>
        <end position="185"/>
    </location>
</feature>
<dbReference type="GO" id="GO:0016887">
    <property type="term" value="F:ATP hydrolysis activity"/>
    <property type="evidence" value="ECO:0007669"/>
    <property type="project" value="TreeGrafter"/>
</dbReference>
<gene>
    <name evidence="3" type="ORF">DNHGIG_10920</name>
</gene>
<evidence type="ECO:0000313" key="4">
    <source>
        <dbReference type="Proteomes" id="UP001057291"/>
    </source>
</evidence>
<dbReference type="SUPFAM" id="SSF52540">
    <property type="entry name" value="P-loop containing nucleoside triphosphate hydrolases"/>
    <property type="match status" value="1"/>
</dbReference>
<accession>A0AAV4LD00</accession>
<evidence type="ECO:0000313" key="3">
    <source>
        <dbReference type="EMBL" id="GIM45543.1"/>
    </source>
</evidence>
<feature type="domain" description="CobQ/CobB/MinD/ParA nucleotide binding" evidence="2">
    <location>
        <begin position="228"/>
        <end position="414"/>
    </location>
</feature>
<sequence length="473" mass="51335">MSITHCEEKVSHTVLVTVVGPEESIDLELPGDVPVVDLIPAFVELFALESHSSDPYVWALGPSEGPPFPKENTLLQCGVVDGDQIFLQTREAWNRNLSAHAKVSDEQALSSAPGASSDNDASQNDDRLSSNEWKPRGRTRAILPEAIPWQKRVEAVLRAVFSHETPTLESSSSETSPTSGHLLSPSSLAIQKAPGWWKRARKTWRKTNYLNQLDERIAEPQLKRCATIAVVSPKGGVGKTTITALLGTLLAFVRRDRIVAIDTNPDFGSLGRILAPDHQIFVDDLLYLLDNTPLTVTRLDGNLGRAVHGLMVLPAPTDPVRMATLDEAAYTRVVRRLQEMVGVVVLDCGTGLQDPASKAALATADQIVLVTDAQPSSASLVTEAAALLQQEGTPIWMVVNKMSAKGSRLDLQALEHAIPHARGFIEIPAESQAADQLSAGIFDWHDAPSSWKRVVRELAVSLIAEWPVLGISK</sequence>
<dbReference type="Gene3D" id="3.40.50.300">
    <property type="entry name" value="P-loop containing nucleotide triphosphate hydrolases"/>
    <property type="match status" value="1"/>
</dbReference>
<dbReference type="InterPro" id="IPR027417">
    <property type="entry name" value="P-loop_NTPase"/>
</dbReference>
<dbReference type="Proteomes" id="UP001057291">
    <property type="component" value="Unassembled WGS sequence"/>
</dbReference>
<dbReference type="RefSeq" id="WP_282198736.1">
    <property type="nucleotide sequence ID" value="NZ_BOQE01000001.1"/>
</dbReference>
<dbReference type="PANTHER" id="PTHR43384:SF14">
    <property type="entry name" value="ESX-1 SECRETION-ASSOCIATED PROTEIN ESPI"/>
    <property type="match status" value="1"/>
</dbReference>
<dbReference type="PANTHER" id="PTHR43384">
    <property type="entry name" value="SEPTUM SITE-DETERMINING PROTEIN MIND HOMOLOG, CHLOROPLASTIC-RELATED"/>
    <property type="match status" value="1"/>
</dbReference>
<dbReference type="InterPro" id="IPR002586">
    <property type="entry name" value="CobQ/CobB/MinD/ParA_Nub-bd_dom"/>
</dbReference>
<keyword evidence="4" id="KW-1185">Reference proteome</keyword>
<dbReference type="GO" id="GO:0005524">
    <property type="term" value="F:ATP binding"/>
    <property type="evidence" value="ECO:0007669"/>
    <property type="project" value="TreeGrafter"/>
</dbReference>
<evidence type="ECO:0000259" key="2">
    <source>
        <dbReference type="Pfam" id="PF01656"/>
    </source>
</evidence>
<dbReference type="GO" id="GO:0005829">
    <property type="term" value="C:cytosol"/>
    <property type="evidence" value="ECO:0007669"/>
    <property type="project" value="TreeGrafter"/>
</dbReference>
<dbReference type="GO" id="GO:0009898">
    <property type="term" value="C:cytoplasmic side of plasma membrane"/>
    <property type="evidence" value="ECO:0007669"/>
    <property type="project" value="TreeGrafter"/>
</dbReference>
<protein>
    <recommendedName>
        <fullName evidence="2">CobQ/CobB/MinD/ParA nucleotide binding domain-containing protein</fullName>
    </recommendedName>
</protein>
<dbReference type="GO" id="GO:0051782">
    <property type="term" value="P:negative regulation of cell division"/>
    <property type="evidence" value="ECO:0007669"/>
    <property type="project" value="TreeGrafter"/>
</dbReference>
<evidence type="ECO:0000256" key="1">
    <source>
        <dbReference type="SAM" id="MobiDB-lite"/>
    </source>
</evidence>